<proteinExistence type="predicted"/>
<dbReference type="Gene3D" id="3.20.20.80">
    <property type="entry name" value="Glycosidases"/>
    <property type="match status" value="1"/>
</dbReference>
<feature type="domain" description="GH18" evidence="1">
    <location>
        <begin position="37"/>
        <end position="397"/>
    </location>
</feature>
<sequence>MKSSRRTTYRSVIGFIAFALILPFFGSPVAQADEVARKIISGWMPYYSTADSMMSIETNTAYIKEVMPFWYTVKYDAEKKRIRILDLYSAFVGVKGAPVKTVIDSLTAMGKASIPTITDGTPENVLAGLLASPSSRTQLVQLITDLTVTNKFAGIDLDFEGFAFVDKSSTWTKTAGSWVAFIKELSASLHSKEKILSVTTPYVWDPTAKQKGYYVYAWKEIASSIDRLRFMGYDYSVSRPGPIGPISWTEKTLQYATSIMPSSKIYLGLPGYARGWVTSVQGVCPSDVASAIKVGAKTETAMSNIRDLRLTYGFVPIYNELYGEMTFSYDKVYNGLTSTKLATSCTASRTFWYQDQKALAVRAALVPKYKLGGIAMWTLGMEDENAFDGIKEIAIANALDVVSSNLTIDSATVDYGKPITLKANVTYRNGKPLPNAQVLVERFSASEDKWSKIASGTTDISGQLVKQIILGRNSNIRIRTPESEFLTESTSNIVELSVNRLVRINALGSVKINSTLSISGSINPRTKGVYVTLETIEGGAWKTYGVPITTDINGDFNFKIPVSKRGVVTARVSVAADMDFDSFTSQQFSILVRGIGSTELVK</sequence>
<gene>
    <name evidence="2" type="ORF">UFOPK3482_00298</name>
</gene>
<dbReference type="InterPro" id="IPR029070">
    <property type="entry name" value="Chitinase_insertion_sf"/>
</dbReference>
<dbReference type="SMART" id="SM00636">
    <property type="entry name" value="Glyco_18"/>
    <property type="match status" value="1"/>
</dbReference>
<dbReference type="GO" id="GO:0008061">
    <property type="term" value="F:chitin binding"/>
    <property type="evidence" value="ECO:0007669"/>
    <property type="project" value="InterPro"/>
</dbReference>
<dbReference type="InterPro" id="IPR001223">
    <property type="entry name" value="Glyco_hydro18_cat"/>
</dbReference>
<dbReference type="SUPFAM" id="SSF51445">
    <property type="entry name" value="(Trans)glycosidases"/>
    <property type="match status" value="1"/>
</dbReference>
<reference evidence="2" key="1">
    <citation type="submission" date="2020-05" db="EMBL/GenBank/DDBJ databases">
        <authorList>
            <person name="Chiriac C."/>
            <person name="Salcher M."/>
            <person name="Ghai R."/>
            <person name="Kavagutti S V."/>
        </authorList>
    </citation>
    <scope>NUCLEOTIDE SEQUENCE</scope>
</reference>
<dbReference type="PANTHER" id="PTHR46066:SF2">
    <property type="entry name" value="CHITINASE DOMAIN-CONTAINING PROTEIN 1"/>
    <property type="match status" value="1"/>
</dbReference>
<dbReference type="InterPro" id="IPR011583">
    <property type="entry name" value="Chitinase_II/V-like_cat"/>
</dbReference>
<dbReference type="Gene3D" id="3.10.50.10">
    <property type="match status" value="1"/>
</dbReference>
<dbReference type="EMBL" id="CAFBLZ010000014">
    <property type="protein sequence ID" value="CAB4883168.1"/>
    <property type="molecule type" value="Genomic_DNA"/>
</dbReference>
<evidence type="ECO:0000259" key="1">
    <source>
        <dbReference type="PROSITE" id="PS51910"/>
    </source>
</evidence>
<dbReference type="GO" id="GO:0005975">
    <property type="term" value="P:carbohydrate metabolic process"/>
    <property type="evidence" value="ECO:0007669"/>
    <property type="project" value="InterPro"/>
</dbReference>
<evidence type="ECO:0000313" key="2">
    <source>
        <dbReference type="EMBL" id="CAB4883168.1"/>
    </source>
</evidence>
<organism evidence="2">
    <name type="scientific">freshwater metagenome</name>
    <dbReference type="NCBI Taxonomy" id="449393"/>
    <lineage>
        <taxon>unclassified sequences</taxon>
        <taxon>metagenomes</taxon>
        <taxon>ecological metagenomes</taxon>
    </lineage>
</organism>
<name>A0A6J7EN77_9ZZZZ</name>
<accession>A0A6J7EN77</accession>
<dbReference type="Pfam" id="PF00704">
    <property type="entry name" value="Glyco_hydro_18"/>
    <property type="match status" value="1"/>
</dbReference>
<protein>
    <submittedName>
        <fullName evidence="2">Unannotated protein</fullName>
    </submittedName>
</protein>
<dbReference type="PANTHER" id="PTHR46066">
    <property type="entry name" value="CHITINASE DOMAIN-CONTAINING PROTEIN 1 FAMILY MEMBER"/>
    <property type="match status" value="1"/>
</dbReference>
<dbReference type="AlphaFoldDB" id="A0A6J7EN77"/>
<dbReference type="InterPro" id="IPR017853">
    <property type="entry name" value="GH"/>
</dbReference>
<dbReference type="PROSITE" id="PS51910">
    <property type="entry name" value="GH18_2"/>
    <property type="match status" value="1"/>
</dbReference>